<protein>
    <submittedName>
        <fullName evidence="3">N-acetylmuramoyl-L-alanine amidase CwlD</fullName>
    </submittedName>
</protein>
<dbReference type="InterPro" id="IPR002508">
    <property type="entry name" value="MurNAc-LAA_cat"/>
</dbReference>
<feature type="domain" description="MurNAc-LAA" evidence="2">
    <location>
        <begin position="79"/>
        <end position="194"/>
    </location>
</feature>
<dbReference type="AlphaFoldDB" id="A0A6N4THS0"/>
<reference evidence="4" key="1">
    <citation type="submission" date="2019-05" db="EMBL/GenBank/DDBJ databases">
        <title>Complete genome sequencing of Absiella argi strain JCM 30884.</title>
        <authorList>
            <person name="Sakamoto M."/>
            <person name="Murakami T."/>
            <person name="Mori H."/>
        </authorList>
    </citation>
    <scope>NUCLEOTIDE SEQUENCE [LARGE SCALE GENOMIC DNA]</scope>
    <source>
        <strain evidence="4">JCM 30884</strain>
    </source>
</reference>
<dbReference type="CDD" id="cd02696">
    <property type="entry name" value="MurNAc-LAA"/>
    <property type="match status" value="1"/>
</dbReference>
<keyword evidence="4" id="KW-1185">Reference proteome</keyword>
<dbReference type="PANTHER" id="PTHR30404">
    <property type="entry name" value="N-ACETYLMURAMOYL-L-ALANINE AMIDASE"/>
    <property type="match status" value="1"/>
</dbReference>
<proteinExistence type="predicted"/>
<evidence type="ECO:0000259" key="2">
    <source>
        <dbReference type="SMART" id="SM00646"/>
    </source>
</evidence>
<dbReference type="GO" id="GO:0008745">
    <property type="term" value="F:N-acetylmuramoyl-L-alanine amidase activity"/>
    <property type="evidence" value="ECO:0007669"/>
    <property type="project" value="InterPro"/>
</dbReference>
<dbReference type="GO" id="GO:0030288">
    <property type="term" value="C:outer membrane-bounded periplasmic space"/>
    <property type="evidence" value="ECO:0007669"/>
    <property type="project" value="TreeGrafter"/>
</dbReference>
<dbReference type="GO" id="GO:0009253">
    <property type="term" value="P:peptidoglycan catabolic process"/>
    <property type="evidence" value="ECO:0007669"/>
    <property type="project" value="InterPro"/>
</dbReference>
<organism evidence="3 4">
    <name type="scientific">Amedibacterium intestinale</name>
    <dbReference type="NCBI Taxonomy" id="2583452"/>
    <lineage>
        <taxon>Bacteria</taxon>
        <taxon>Bacillati</taxon>
        <taxon>Bacillota</taxon>
        <taxon>Erysipelotrichia</taxon>
        <taxon>Erysipelotrichales</taxon>
        <taxon>Erysipelotrichaceae</taxon>
        <taxon>Amedibacterium</taxon>
    </lineage>
</organism>
<name>A0A6N4THS0_9FIRM</name>
<dbReference type="Proteomes" id="UP000464754">
    <property type="component" value="Chromosome"/>
</dbReference>
<keyword evidence="1" id="KW-0378">Hydrolase</keyword>
<evidence type="ECO:0000313" key="3">
    <source>
        <dbReference type="EMBL" id="BBK21975.1"/>
    </source>
</evidence>
<evidence type="ECO:0000256" key="1">
    <source>
        <dbReference type="ARBA" id="ARBA00022801"/>
    </source>
</evidence>
<accession>A0A6N4THS0</accession>
<dbReference type="SMART" id="SM00646">
    <property type="entry name" value="Ami_3"/>
    <property type="match status" value="1"/>
</dbReference>
<dbReference type="EMBL" id="AP019695">
    <property type="protein sequence ID" value="BBK21975.1"/>
    <property type="molecule type" value="Genomic_DNA"/>
</dbReference>
<dbReference type="Gene3D" id="3.40.630.40">
    <property type="entry name" value="Zn-dependent exopeptidases"/>
    <property type="match status" value="1"/>
</dbReference>
<dbReference type="KEGG" id="aarg:Aargi30884_08780"/>
<dbReference type="SUPFAM" id="SSF53187">
    <property type="entry name" value="Zn-dependent exopeptidases"/>
    <property type="match status" value="1"/>
</dbReference>
<sequence length="204" mass="23012">MKEEVSVYEDTVVLDAGDGAMYAGSRSENQVYEKHMNLSITKMIGGGDYLTKREIHVVYTREDDNITFTSQVKDLKRRIKVAERADADYFISIHMNSSKYNDGASGFEIYTDNRNKDIAALVKKIESSLTSLNYTKNRGIKNTRESGQLYVIDNNPVPSMLIDAGFISDPNDFTYLNSRKGQKEVSEAIGFGLLQHLEDKNNKS</sequence>
<dbReference type="Pfam" id="PF01520">
    <property type="entry name" value="Amidase_3"/>
    <property type="match status" value="1"/>
</dbReference>
<evidence type="ECO:0000313" key="4">
    <source>
        <dbReference type="Proteomes" id="UP000464754"/>
    </source>
</evidence>
<dbReference type="RefSeq" id="WP_163051600.1">
    <property type="nucleotide sequence ID" value="NZ_AP019695.1"/>
</dbReference>
<gene>
    <name evidence="3" type="primary">cwlD_1</name>
    <name evidence="3" type="ORF">Aargi30884_08780</name>
</gene>
<dbReference type="InterPro" id="IPR050695">
    <property type="entry name" value="N-acetylmuramoyl_amidase_3"/>
</dbReference>
<dbReference type="PANTHER" id="PTHR30404:SF0">
    <property type="entry name" value="N-ACETYLMURAMOYL-L-ALANINE AMIDASE AMIC"/>
    <property type="match status" value="1"/>
</dbReference>